<keyword evidence="1" id="KW-0479">Metal-binding</keyword>
<evidence type="ECO:0000256" key="3">
    <source>
        <dbReference type="ARBA" id="ARBA00023235"/>
    </source>
</evidence>
<dbReference type="SUPFAM" id="SSF51658">
    <property type="entry name" value="Xylose isomerase-like"/>
    <property type="match status" value="1"/>
</dbReference>
<keyword evidence="5" id="KW-1185">Reference proteome</keyword>
<comment type="caution">
    <text evidence="4">The sequence shown here is derived from an EMBL/GenBank/DDBJ whole genome shotgun (WGS) entry which is preliminary data.</text>
</comment>
<sequence length="426" mass="47620">MRISKDHIHDSSMNELSVHKENFDFLSNNLSKKNVDVKALIKKLSDFQVAIPSWALGAGGTRFGRFSFYGEPSSLEQKLEDVGVLHALTQTAGAVSLHIPWDVPSDYKAIKNMADELDIKFDAVNSNTFQDQKNAKESYKYGSLSNTSVAVREQAVAHNLDVIKIGNQLGSKSLTVWLADGSSFPGQNNFQTALSNTEDSLKKIYKQLPDDWKLLIEYKPYEPNFYSTVIQDWGTSFMLANACGEKAYSLVDLGHHLPNSNIEQIVSVLMLKGKLGGFHFNDSKYGDDDLTVGSIKPYALFLIFNELVYGIQNNPQNPDLAWMIDASHNIKDPLEDLIQSLEAIQEAYAKALLIDQYELRNAQLNNDVVKCQELLQDAFRTDVRPLLESARLQSGGALSPIKSYRSLDIRNELIKERGKHNIASGL</sequence>
<dbReference type="InterPro" id="IPR036237">
    <property type="entry name" value="Xyl_isomerase-like_sf"/>
</dbReference>
<dbReference type="RefSeq" id="WP_199598322.1">
    <property type="nucleotide sequence ID" value="NZ_JAEHJZ010000014.1"/>
</dbReference>
<proteinExistence type="predicted"/>
<dbReference type="InterPro" id="IPR050337">
    <property type="entry name" value="L-rhamnose_isomerase"/>
</dbReference>
<dbReference type="GO" id="GO:0016853">
    <property type="term" value="F:isomerase activity"/>
    <property type="evidence" value="ECO:0007669"/>
    <property type="project" value="UniProtKB-KW"/>
</dbReference>
<dbReference type="AlphaFoldDB" id="A0A934NIT9"/>
<dbReference type="EMBL" id="JAEHJZ010000014">
    <property type="protein sequence ID" value="MBJ7880484.1"/>
    <property type="molecule type" value="Genomic_DNA"/>
</dbReference>
<dbReference type="GO" id="GO:0046872">
    <property type="term" value="F:metal ion binding"/>
    <property type="evidence" value="ECO:0007669"/>
    <property type="project" value="UniProtKB-KW"/>
</dbReference>
<gene>
    <name evidence="4" type="ORF">JEM65_07470</name>
</gene>
<evidence type="ECO:0000313" key="4">
    <source>
        <dbReference type="EMBL" id="MBJ7880484.1"/>
    </source>
</evidence>
<evidence type="ECO:0000256" key="1">
    <source>
        <dbReference type="ARBA" id="ARBA00022723"/>
    </source>
</evidence>
<evidence type="ECO:0000256" key="2">
    <source>
        <dbReference type="ARBA" id="ARBA00023211"/>
    </source>
</evidence>
<evidence type="ECO:0000313" key="5">
    <source>
        <dbReference type="Proteomes" id="UP000662373"/>
    </source>
</evidence>
<dbReference type="PANTHER" id="PTHR30268">
    <property type="entry name" value="L-RHAMNOSE ISOMERASE"/>
    <property type="match status" value="1"/>
</dbReference>
<keyword evidence="3 4" id="KW-0413">Isomerase</keyword>
<organism evidence="4 5">
    <name type="scientific">Gelidibacter salicanalis</name>
    <dbReference type="NCBI Taxonomy" id="291193"/>
    <lineage>
        <taxon>Bacteria</taxon>
        <taxon>Pseudomonadati</taxon>
        <taxon>Bacteroidota</taxon>
        <taxon>Flavobacteriia</taxon>
        <taxon>Flavobacteriales</taxon>
        <taxon>Flavobacteriaceae</taxon>
        <taxon>Gelidibacter</taxon>
    </lineage>
</organism>
<reference evidence="4 5" key="1">
    <citation type="submission" date="2020-09" db="EMBL/GenBank/DDBJ databases">
        <title>Draft genome of Gelidibacter salicanalis PAMC21136.</title>
        <authorList>
            <person name="Park H."/>
        </authorList>
    </citation>
    <scope>NUCLEOTIDE SEQUENCE [LARGE SCALE GENOMIC DNA]</scope>
    <source>
        <strain evidence="4 5">PAMC21136</strain>
    </source>
</reference>
<name>A0A934NIT9_9FLAO</name>
<dbReference type="PANTHER" id="PTHR30268:SF0">
    <property type="entry name" value="L-RHAMNOSE ISOMERASE"/>
    <property type="match status" value="1"/>
</dbReference>
<dbReference type="Gene3D" id="3.20.20.150">
    <property type="entry name" value="Divalent-metal-dependent TIM barrel enzymes"/>
    <property type="match status" value="1"/>
</dbReference>
<protein>
    <submittedName>
        <fullName evidence="4">Sugar isomerase</fullName>
    </submittedName>
</protein>
<accession>A0A934NIT9</accession>
<dbReference type="Proteomes" id="UP000662373">
    <property type="component" value="Unassembled WGS sequence"/>
</dbReference>
<keyword evidence="2" id="KW-0464">Manganese</keyword>